<dbReference type="InterPro" id="IPR055357">
    <property type="entry name" value="LRR_At1g61320_AtMIF1"/>
</dbReference>
<evidence type="ECO:0000313" key="3">
    <source>
        <dbReference type="Proteomes" id="UP001632038"/>
    </source>
</evidence>
<dbReference type="SUPFAM" id="SSF81383">
    <property type="entry name" value="F-box domain"/>
    <property type="match status" value="1"/>
</dbReference>
<protein>
    <recommendedName>
        <fullName evidence="1">F-box domain-containing protein</fullName>
    </recommendedName>
</protein>
<dbReference type="InterPro" id="IPR053781">
    <property type="entry name" value="F-box_AtFBL13-like"/>
</dbReference>
<dbReference type="CDD" id="cd22160">
    <property type="entry name" value="F-box_AtFBL13-like"/>
    <property type="match status" value="1"/>
</dbReference>
<sequence length="434" mass="50153">MSIDRLSALPDGILIRILSFLGLKESVVTSVLSKRWEFLWTELPRLEFKENSEERDKITKFVAMVNRTLLIRNRAHLEKFYVNFRYDESFASDVDSCLDFVLKTKPKEVCLHLRFVSEEEHYGLPERMYSNSSLIRFSVQGCAMDTLTKIEWQCLTRLEIKESTLQQHVIENILLGCPVLHALGLEDCLGFNCLDIKSQNLYELKVYDRGDGENGPLLEISAPYVHILDISFNPEMAKLVLKNIKSLVTAEINFPDYSMTYWMPTDGIESATNELFEILKDVKELKLGWNLFWVLSEFVHHGWQPPVSRRKCLTIDKFYGYENSFSGLFALLKFSPNLERLAMRVFEADAYDAAKDDLDCDLLHLKTVTITEFSGPPYFGEPIFTLVRTLLKRATALEEMTIRLGDRELNDHIEISERLLSYPRSSGKVVIRLC</sequence>
<dbReference type="InterPro" id="IPR001810">
    <property type="entry name" value="F-box_dom"/>
</dbReference>
<dbReference type="SMART" id="SM00579">
    <property type="entry name" value="FBD"/>
    <property type="match status" value="1"/>
</dbReference>
<name>A0ABD3EF52_9LAMI</name>
<dbReference type="InterPro" id="IPR036047">
    <property type="entry name" value="F-box-like_dom_sf"/>
</dbReference>
<dbReference type="Pfam" id="PF23622">
    <property type="entry name" value="LRR_At1g61320_AtMIF1"/>
    <property type="match status" value="1"/>
</dbReference>
<feature type="domain" description="F-box" evidence="1">
    <location>
        <begin position="3"/>
        <end position="51"/>
    </location>
</feature>
<dbReference type="PANTHER" id="PTHR31900">
    <property type="entry name" value="F-BOX/RNI SUPERFAMILY PROTEIN-RELATED"/>
    <property type="match status" value="1"/>
</dbReference>
<keyword evidence="3" id="KW-1185">Reference proteome</keyword>
<accession>A0ABD3EF52</accession>
<evidence type="ECO:0000313" key="2">
    <source>
        <dbReference type="EMBL" id="KAL3653055.1"/>
    </source>
</evidence>
<dbReference type="PANTHER" id="PTHR31900:SF30">
    <property type="entry name" value="SUPERFAMILY PROTEIN, PUTATIVE-RELATED"/>
    <property type="match status" value="1"/>
</dbReference>
<dbReference type="Gene3D" id="3.80.10.10">
    <property type="entry name" value="Ribonuclease Inhibitor"/>
    <property type="match status" value="1"/>
</dbReference>
<dbReference type="Pfam" id="PF00646">
    <property type="entry name" value="F-box"/>
    <property type="match status" value="1"/>
</dbReference>
<dbReference type="InterPro" id="IPR032675">
    <property type="entry name" value="LRR_dom_sf"/>
</dbReference>
<dbReference type="InterPro" id="IPR050232">
    <property type="entry name" value="FBL13/AtMIF1-like"/>
</dbReference>
<proteinExistence type="predicted"/>
<dbReference type="EMBL" id="JAVIJP010000005">
    <property type="protein sequence ID" value="KAL3653055.1"/>
    <property type="molecule type" value="Genomic_DNA"/>
</dbReference>
<gene>
    <name evidence="2" type="ORF">CASFOL_002736</name>
</gene>
<dbReference type="PROSITE" id="PS50181">
    <property type="entry name" value="FBOX"/>
    <property type="match status" value="1"/>
</dbReference>
<dbReference type="AlphaFoldDB" id="A0ABD3EF52"/>
<dbReference type="InterPro" id="IPR006566">
    <property type="entry name" value="FBD"/>
</dbReference>
<dbReference type="Proteomes" id="UP001632038">
    <property type="component" value="Unassembled WGS sequence"/>
</dbReference>
<comment type="caution">
    <text evidence="2">The sequence shown here is derived from an EMBL/GenBank/DDBJ whole genome shotgun (WGS) entry which is preliminary data.</text>
</comment>
<evidence type="ECO:0000259" key="1">
    <source>
        <dbReference type="PROSITE" id="PS50181"/>
    </source>
</evidence>
<reference evidence="3" key="1">
    <citation type="journal article" date="2024" name="IScience">
        <title>Strigolactones Initiate the Formation of Haustorium-like Structures in Castilleja.</title>
        <authorList>
            <person name="Buerger M."/>
            <person name="Peterson D."/>
            <person name="Chory J."/>
        </authorList>
    </citation>
    <scope>NUCLEOTIDE SEQUENCE [LARGE SCALE GENOMIC DNA]</scope>
</reference>
<organism evidence="2 3">
    <name type="scientific">Castilleja foliolosa</name>
    <dbReference type="NCBI Taxonomy" id="1961234"/>
    <lineage>
        <taxon>Eukaryota</taxon>
        <taxon>Viridiplantae</taxon>
        <taxon>Streptophyta</taxon>
        <taxon>Embryophyta</taxon>
        <taxon>Tracheophyta</taxon>
        <taxon>Spermatophyta</taxon>
        <taxon>Magnoliopsida</taxon>
        <taxon>eudicotyledons</taxon>
        <taxon>Gunneridae</taxon>
        <taxon>Pentapetalae</taxon>
        <taxon>asterids</taxon>
        <taxon>lamiids</taxon>
        <taxon>Lamiales</taxon>
        <taxon>Orobanchaceae</taxon>
        <taxon>Pedicularideae</taxon>
        <taxon>Castillejinae</taxon>
        <taxon>Castilleja</taxon>
    </lineage>
</organism>